<dbReference type="PANTHER" id="PTHR12352">
    <property type="entry name" value="SECRETED MODULAR CALCIUM-BINDING PROTEIN"/>
    <property type="match status" value="1"/>
</dbReference>
<dbReference type="GeneID" id="105901358"/>
<dbReference type="SUPFAM" id="SSF57610">
    <property type="entry name" value="Thyroglobulin type-1 domain"/>
    <property type="match status" value="2"/>
</dbReference>
<dbReference type="PROSITE" id="PS51162">
    <property type="entry name" value="THYROGLOBULIN_1_2"/>
    <property type="match status" value="2"/>
</dbReference>
<reference evidence="13" key="1">
    <citation type="submission" date="2025-08" db="UniProtKB">
        <authorList>
            <consortium name="RefSeq"/>
        </authorList>
    </citation>
    <scope>IDENTIFICATION</scope>
</reference>
<dbReference type="AlphaFoldDB" id="A0A6P8FKA2"/>
<gene>
    <name evidence="13" type="primary">LOC105901358</name>
</gene>
<proteinExistence type="predicted"/>
<keyword evidence="4" id="KW-0732">Signal</keyword>
<evidence type="ECO:0000256" key="9">
    <source>
        <dbReference type="PROSITE-ProRule" id="PRU00500"/>
    </source>
</evidence>
<evidence type="ECO:0000256" key="8">
    <source>
        <dbReference type="ARBA" id="ARBA00023180"/>
    </source>
</evidence>
<dbReference type="OrthoDB" id="5986054at2759"/>
<dbReference type="GO" id="GO:0050840">
    <property type="term" value="F:extracellular matrix binding"/>
    <property type="evidence" value="ECO:0007669"/>
    <property type="project" value="TreeGrafter"/>
</dbReference>
<keyword evidence="8" id="KW-0325">Glycoprotein</keyword>
<dbReference type="Proteomes" id="UP000515152">
    <property type="component" value="Chromosome 9"/>
</dbReference>
<evidence type="ECO:0000313" key="12">
    <source>
        <dbReference type="Proteomes" id="UP000515152"/>
    </source>
</evidence>
<dbReference type="InterPro" id="IPR000716">
    <property type="entry name" value="Thyroglobulin_1"/>
</dbReference>
<keyword evidence="7 9" id="KW-1015">Disulfide bond</keyword>
<evidence type="ECO:0000256" key="4">
    <source>
        <dbReference type="ARBA" id="ARBA00022729"/>
    </source>
</evidence>
<keyword evidence="5" id="KW-0677">Repeat</keyword>
<dbReference type="SMART" id="SM00211">
    <property type="entry name" value="TY"/>
    <property type="match status" value="2"/>
</dbReference>
<comment type="caution">
    <text evidence="9">Lacks conserved residue(s) required for the propagation of feature annotation.</text>
</comment>
<evidence type="ECO:0000256" key="3">
    <source>
        <dbReference type="ARBA" id="ARBA00022723"/>
    </source>
</evidence>
<dbReference type="PROSITE" id="PS00018">
    <property type="entry name" value="EF_HAND_1"/>
    <property type="match status" value="1"/>
</dbReference>
<name>A0A6P8FKA2_CLUHA</name>
<accession>A0A6P8FKA2</accession>
<dbReference type="GO" id="GO:0005509">
    <property type="term" value="F:calcium ion binding"/>
    <property type="evidence" value="ECO:0007669"/>
    <property type="project" value="InterPro"/>
</dbReference>
<dbReference type="InterPro" id="IPR051950">
    <property type="entry name" value="Dev_reg/Prot_inhib"/>
</dbReference>
<protein>
    <submittedName>
        <fullName evidence="13">SPARC-related modular calcium-binding protein 1-like</fullName>
    </submittedName>
</protein>
<keyword evidence="3" id="KW-0479">Metal-binding</keyword>
<feature type="compositionally biased region" description="Polar residues" evidence="10">
    <location>
        <begin position="221"/>
        <end position="230"/>
    </location>
</feature>
<evidence type="ECO:0000313" key="13">
    <source>
        <dbReference type="RefSeq" id="XP_031428698.1"/>
    </source>
</evidence>
<sequence length="370" mass="40768">MNRGIDCFQNPLRSKCQLARSQAMESSVHTDTVAIFIPECNTDGSFIQVQCHNQTGYCWCSTPDGKPVSGTSVLHLKPNCTGHLIESVQESASESESEQRDVSQWQPTPDPERLQPPPVVGITAPPFWVTIQLNSDPKGNRFAKRPTEPKTCERERAALLAEVRSVWQEERFVPECSADGRYSTIQCHTATGYCWCVRADTGRPLPGTSTRNRLPDCSPEEPQSSHTTNTYRDRPLPGCPGPRKAVFLQSLVQALQLQAQQAGLIPAERMVEESRPPPASPSPASPSHASAPVSLAASGPAAAESALQWHFLQLDVDGDGVLSEREARPLRQFLRRTLKPRRCAKKFAQYCDQDRDRAVSLGELNTCLGL</sequence>
<dbReference type="InterPro" id="IPR036857">
    <property type="entry name" value="Thyroglobulin_1_sf"/>
</dbReference>
<dbReference type="SUPFAM" id="SSF47473">
    <property type="entry name" value="EF-hand"/>
    <property type="match status" value="1"/>
</dbReference>
<feature type="region of interest" description="Disordered" evidence="10">
    <location>
        <begin position="88"/>
        <end position="118"/>
    </location>
</feature>
<organism evidence="12 13">
    <name type="scientific">Clupea harengus</name>
    <name type="common">Atlantic herring</name>
    <dbReference type="NCBI Taxonomy" id="7950"/>
    <lineage>
        <taxon>Eukaryota</taxon>
        <taxon>Metazoa</taxon>
        <taxon>Chordata</taxon>
        <taxon>Craniata</taxon>
        <taxon>Vertebrata</taxon>
        <taxon>Euteleostomi</taxon>
        <taxon>Actinopterygii</taxon>
        <taxon>Neopterygii</taxon>
        <taxon>Teleostei</taxon>
        <taxon>Clupei</taxon>
        <taxon>Clupeiformes</taxon>
        <taxon>Clupeoidei</taxon>
        <taxon>Clupeidae</taxon>
        <taxon>Clupea</taxon>
    </lineage>
</organism>
<evidence type="ECO:0000256" key="5">
    <source>
        <dbReference type="ARBA" id="ARBA00022737"/>
    </source>
</evidence>
<dbReference type="PANTHER" id="PTHR12352:SF13">
    <property type="entry name" value="SPARC-RELATED MODULAR CALCIUM-BINDING PROTEIN 1"/>
    <property type="match status" value="1"/>
</dbReference>
<dbReference type="GO" id="GO:0008201">
    <property type="term" value="F:heparin binding"/>
    <property type="evidence" value="ECO:0007669"/>
    <property type="project" value="TreeGrafter"/>
</dbReference>
<dbReference type="PROSITE" id="PS00484">
    <property type="entry name" value="THYROGLOBULIN_1_1"/>
    <property type="match status" value="1"/>
</dbReference>
<keyword evidence="12" id="KW-1185">Reference proteome</keyword>
<dbReference type="GO" id="GO:0030198">
    <property type="term" value="P:extracellular matrix organization"/>
    <property type="evidence" value="ECO:0007669"/>
    <property type="project" value="TreeGrafter"/>
</dbReference>
<dbReference type="Pfam" id="PF10591">
    <property type="entry name" value="SPARC_Ca_bdg"/>
    <property type="match status" value="1"/>
</dbReference>
<feature type="domain" description="Thyroglobulin type-1" evidence="11">
    <location>
        <begin position="149"/>
        <end position="217"/>
    </location>
</feature>
<feature type="compositionally biased region" description="Low complexity" evidence="10">
    <location>
        <begin position="285"/>
        <end position="296"/>
    </location>
</feature>
<feature type="disulfide bond" evidence="9">
    <location>
        <begin position="187"/>
        <end position="194"/>
    </location>
</feature>
<dbReference type="GO" id="GO:0005604">
    <property type="term" value="C:basement membrane"/>
    <property type="evidence" value="ECO:0007669"/>
    <property type="project" value="TreeGrafter"/>
</dbReference>
<evidence type="ECO:0000256" key="10">
    <source>
        <dbReference type="SAM" id="MobiDB-lite"/>
    </source>
</evidence>
<evidence type="ECO:0000256" key="1">
    <source>
        <dbReference type="ARBA" id="ARBA00004613"/>
    </source>
</evidence>
<feature type="disulfide bond" evidence="9">
    <location>
        <begin position="51"/>
        <end position="58"/>
    </location>
</feature>
<dbReference type="GO" id="GO:0005615">
    <property type="term" value="C:extracellular space"/>
    <property type="evidence" value="ECO:0007669"/>
    <property type="project" value="TreeGrafter"/>
</dbReference>
<dbReference type="KEGG" id="char:105901358"/>
<feature type="domain" description="Thyroglobulin type-1" evidence="11">
    <location>
        <begin position="13"/>
        <end position="80"/>
    </location>
</feature>
<dbReference type="FunFam" id="4.10.800.10:FF:000004">
    <property type="entry name" value="SPARC-related modular calcium-binding protein 1"/>
    <property type="match status" value="1"/>
</dbReference>
<dbReference type="InterPro" id="IPR011992">
    <property type="entry name" value="EF-hand-dom_pair"/>
</dbReference>
<evidence type="ECO:0000259" key="11">
    <source>
        <dbReference type="PROSITE" id="PS51162"/>
    </source>
</evidence>
<feature type="disulfide bond" evidence="9">
    <location>
        <begin position="60"/>
        <end position="80"/>
    </location>
</feature>
<dbReference type="Gene3D" id="1.10.238.10">
    <property type="entry name" value="EF-hand"/>
    <property type="match status" value="1"/>
</dbReference>
<dbReference type="RefSeq" id="XP_031428698.1">
    <property type="nucleotide sequence ID" value="XM_031572838.1"/>
</dbReference>
<dbReference type="Gene3D" id="4.10.800.10">
    <property type="entry name" value="Thyroglobulin type-1"/>
    <property type="match status" value="2"/>
</dbReference>
<dbReference type="InterPro" id="IPR019577">
    <property type="entry name" value="SPARC/Testican_Ca-bd-dom"/>
</dbReference>
<keyword evidence="6" id="KW-0106">Calcium</keyword>
<evidence type="ECO:0000256" key="7">
    <source>
        <dbReference type="ARBA" id="ARBA00023157"/>
    </source>
</evidence>
<keyword evidence="2" id="KW-0964">Secreted</keyword>
<comment type="subcellular location">
    <subcellularLocation>
        <location evidence="1">Secreted</location>
    </subcellularLocation>
</comment>
<evidence type="ECO:0000256" key="6">
    <source>
        <dbReference type="ARBA" id="ARBA00022837"/>
    </source>
</evidence>
<dbReference type="InterPro" id="IPR018247">
    <property type="entry name" value="EF_Hand_1_Ca_BS"/>
</dbReference>
<evidence type="ECO:0000256" key="2">
    <source>
        <dbReference type="ARBA" id="ARBA00022525"/>
    </source>
</evidence>
<dbReference type="Pfam" id="PF00086">
    <property type="entry name" value="Thyroglobulin_1"/>
    <property type="match status" value="2"/>
</dbReference>
<feature type="region of interest" description="Disordered" evidence="10">
    <location>
        <begin position="271"/>
        <end position="296"/>
    </location>
</feature>
<feature type="region of interest" description="Disordered" evidence="10">
    <location>
        <begin position="205"/>
        <end position="238"/>
    </location>
</feature>
<dbReference type="CDD" id="cd00191">
    <property type="entry name" value="TY"/>
    <property type="match status" value="2"/>
</dbReference>